<feature type="transmembrane region" description="Helical" evidence="8">
    <location>
        <begin position="21"/>
        <end position="46"/>
    </location>
</feature>
<keyword evidence="10" id="KW-0614">Plasmid</keyword>
<geneLocation type="plasmid" evidence="11">
    <name>pTi</name>
</geneLocation>
<evidence type="ECO:0000313" key="11">
    <source>
        <dbReference type="EMBL" id="QDY97938.1"/>
    </source>
</evidence>
<dbReference type="Pfam" id="PF00528">
    <property type="entry name" value="BPD_transp_1"/>
    <property type="match status" value="1"/>
</dbReference>
<feature type="transmembrane region" description="Helical" evidence="8">
    <location>
        <begin position="259"/>
        <end position="281"/>
    </location>
</feature>
<dbReference type="AlphaFoldDB" id="A0A2C6ANG9"/>
<dbReference type="CDD" id="cd06261">
    <property type="entry name" value="TM_PBP2"/>
    <property type="match status" value="1"/>
</dbReference>
<evidence type="ECO:0000256" key="5">
    <source>
        <dbReference type="ARBA" id="ARBA00022692"/>
    </source>
</evidence>
<keyword evidence="4" id="KW-1003">Cell membrane</keyword>
<dbReference type="GeneID" id="86882477"/>
<evidence type="ECO:0000256" key="7">
    <source>
        <dbReference type="ARBA" id="ARBA00023136"/>
    </source>
</evidence>
<evidence type="ECO:0000313" key="13">
    <source>
        <dbReference type="Proteomes" id="UP000298649"/>
    </source>
</evidence>
<evidence type="ECO:0000259" key="9">
    <source>
        <dbReference type="PROSITE" id="PS50928"/>
    </source>
</evidence>
<dbReference type="InterPro" id="IPR035906">
    <property type="entry name" value="MetI-like_sf"/>
</dbReference>
<geneLocation type="plasmid" evidence="12">
    <name>pti</name>
</geneLocation>
<geneLocation type="plasmid" evidence="13">
    <name>pticfbp7129</name>
</geneLocation>
<dbReference type="InterPro" id="IPR000515">
    <property type="entry name" value="MetI-like"/>
</dbReference>
<dbReference type="EMBL" id="CP042277">
    <property type="protein sequence ID" value="QDY97938.1"/>
    <property type="molecule type" value="Genomic_DNA"/>
</dbReference>
<gene>
    <name evidence="10" type="ORF">CFBP7129_31330</name>
    <name evidence="11" type="ORF">CG010_027800</name>
</gene>
<accession>A0A2C6ANG9</accession>
<dbReference type="GO" id="GO:0005886">
    <property type="term" value="C:plasma membrane"/>
    <property type="evidence" value="ECO:0007669"/>
    <property type="project" value="UniProtKB-SubCell"/>
</dbReference>
<name>A0A2C6ANG9_AGRTU</name>
<dbReference type="RefSeq" id="WP_065698680.1">
    <property type="nucleotide sequence ID" value="NZ_CP029048.1"/>
</dbReference>
<dbReference type="Proteomes" id="UP000222296">
    <property type="component" value="Plasmid pTi"/>
</dbReference>
<dbReference type="PANTHER" id="PTHR42929:SF5">
    <property type="entry name" value="ABC TRANSPORTER PERMEASE PROTEIN"/>
    <property type="match status" value="1"/>
</dbReference>
<comment type="subcellular location">
    <subcellularLocation>
        <location evidence="1 8">Cell membrane</location>
        <topology evidence="1 8">Multi-pass membrane protein</topology>
    </subcellularLocation>
</comment>
<geneLocation type="plasmid" evidence="10">
    <name>pTiCFBP7129</name>
</geneLocation>
<feature type="transmembrane region" description="Helical" evidence="8">
    <location>
        <begin position="106"/>
        <end position="127"/>
    </location>
</feature>
<keyword evidence="5 8" id="KW-0812">Transmembrane</keyword>
<evidence type="ECO:0000256" key="3">
    <source>
        <dbReference type="ARBA" id="ARBA00022448"/>
    </source>
</evidence>
<dbReference type="SUPFAM" id="SSF161098">
    <property type="entry name" value="MetI-like"/>
    <property type="match status" value="1"/>
</dbReference>
<feature type="transmembrane region" description="Helical" evidence="8">
    <location>
        <begin position="78"/>
        <end position="99"/>
    </location>
</feature>
<keyword evidence="6 8" id="KW-1133">Transmembrane helix</keyword>
<evidence type="ECO:0000256" key="1">
    <source>
        <dbReference type="ARBA" id="ARBA00004651"/>
    </source>
</evidence>
<evidence type="ECO:0000256" key="2">
    <source>
        <dbReference type="ARBA" id="ARBA00007069"/>
    </source>
</evidence>
<sequence>MVTTHSISAATKGRRSLHLGGYLPLIPPVTILLLFFALPVGMMIGLSLQSTVTGTFGLQQYHDFFTDDLALDGLRRTLVLSGIVALCVTTMAYPIAYYLARSTSRWRAVVFGIAIAPELAGVVLRTYGWLVILEKNGFINNTLIWMGLIQSPLPLMNNMFGAVVGLTHVLLPFGILSLLTSLQGVDRNLEKAAQILGASRLSVLRYVVLPLSLPGIISSFLIAFTLSASAYATPALLGGMKFRVLATMIYHEVMVVVDWPAAAAMAIVLLAIVLCIAFISARAENRIVSRLHVR</sequence>
<dbReference type="PANTHER" id="PTHR42929">
    <property type="entry name" value="INNER MEMBRANE ABC TRANSPORTER PERMEASE PROTEIN YDCU-RELATED-RELATED"/>
    <property type="match status" value="1"/>
</dbReference>
<feature type="domain" description="ABC transmembrane type-1" evidence="9">
    <location>
        <begin position="74"/>
        <end position="280"/>
    </location>
</feature>
<comment type="similarity">
    <text evidence="2">Belongs to the binding-protein-dependent transport system permease family. CysTW subfamily.</text>
</comment>
<protein>
    <submittedName>
        <fullName evidence="10">ABC transporter permease</fullName>
    </submittedName>
</protein>
<reference evidence="11 12" key="1">
    <citation type="journal article" date="2017" name="Genome Announc.">
        <title>Draft Genome Sequence of Agrobacterium tumefaciens Biovar 1 Strain 186, Isolated from Walnut.</title>
        <authorList>
            <person name="Poret-Peterson A.T."/>
            <person name="Bhatnagar S."/>
            <person name="McClean A.E."/>
            <person name="Kluepfel D.A."/>
        </authorList>
    </citation>
    <scope>NUCLEOTIDE SEQUENCE [LARGE SCALE GENOMIC DNA]</scope>
    <source>
        <strain evidence="11 12">186</strain>
    </source>
</reference>
<feature type="transmembrane region" description="Helical" evidence="8">
    <location>
        <begin position="159"/>
        <end position="182"/>
    </location>
</feature>
<reference evidence="10 13" key="2">
    <citation type="submission" date="2019-04" db="EMBL/GenBank/DDBJ databases">
        <title>Complete genome sequence of Agrobacterium tumefaciens CFBP7129.</title>
        <authorList>
            <person name="Haryono M."/>
            <person name="Lin Y.-C."/>
            <person name="Lai E.-M."/>
            <person name="Kuo C.-H."/>
        </authorList>
    </citation>
    <scope>NUCLEOTIDE SEQUENCE [LARGE SCALE GENOMIC DNA]</scope>
    <source>
        <strain evidence="10 13">CFBP7129</strain>
        <plasmid evidence="10">pTiCFBP7129</plasmid>
        <plasmid evidence="13">pticfbp7129</plasmid>
    </source>
</reference>
<dbReference type="Gene3D" id="1.10.3720.10">
    <property type="entry name" value="MetI-like"/>
    <property type="match status" value="1"/>
</dbReference>
<keyword evidence="3 8" id="KW-0813">Transport</keyword>
<feature type="transmembrane region" description="Helical" evidence="8">
    <location>
        <begin position="203"/>
        <end position="232"/>
    </location>
</feature>
<proteinExistence type="inferred from homology"/>
<evidence type="ECO:0000313" key="10">
    <source>
        <dbReference type="EMBL" id="QCL98652.1"/>
    </source>
</evidence>
<dbReference type="PROSITE" id="PS50928">
    <property type="entry name" value="ABC_TM1"/>
    <property type="match status" value="1"/>
</dbReference>
<dbReference type="Proteomes" id="UP000298649">
    <property type="component" value="Plasmid pTiCFBP7129"/>
</dbReference>
<evidence type="ECO:0000313" key="12">
    <source>
        <dbReference type="Proteomes" id="UP000222296"/>
    </source>
</evidence>
<organism evidence="10 13">
    <name type="scientific">Agrobacterium tumefaciens</name>
    <dbReference type="NCBI Taxonomy" id="358"/>
    <lineage>
        <taxon>Bacteria</taxon>
        <taxon>Pseudomonadati</taxon>
        <taxon>Pseudomonadota</taxon>
        <taxon>Alphaproteobacteria</taxon>
        <taxon>Hyphomicrobiales</taxon>
        <taxon>Rhizobiaceae</taxon>
        <taxon>Rhizobium/Agrobacterium group</taxon>
        <taxon>Agrobacterium</taxon>
        <taxon>Agrobacterium tumefaciens complex</taxon>
    </lineage>
</organism>
<keyword evidence="7 8" id="KW-0472">Membrane</keyword>
<dbReference type="EMBL" id="CP039927">
    <property type="protein sequence ID" value="QCL98652.1"/>
    <property type="molecule type" value="Genomic_DNA"/>
</dbReference>
<dbReference type="GO" id="GO:0055085">
    <property type="term" value="P:transmembrane transport"/>
    <property type="evidence" value="ECO:0007669"/>
    <property type="project" value="InterPro"/>
</dbReference>
<evidence type="ECO:0000256" key="4">
    <source>
        <dbReference type="ARBA" id="ARBA00022475"/>
    </source>
</evidence>
<evidence type="ECO:0000256" key="6">
    <source>
        <dbReference type="ARBA" id="ARBA00022989"/>
    </source>
</evidence>
<reference evidence="11" key="3">
    <citation type="submission" date="2019-07" db="EMBL/GenBank/DDBJ databases">
        <authorList>
            <person name="Poret-Peterson A.T."/>
            <person name="Bhatnagar S."/>
            <person name="Chen L."/>
            <person name="McClean A.E."/>
            <person name="Kluepfel D.A."/>
        </authorList>
    </citation>
    <scope>NUCLEOTIDE SEQUENCE</scope>
    <source>
        <strain evidence="11">186</strain>
        <plasmid evidence="11">pTi</plasmid>
    </source>
</reference>
<evidence type="ECO:0000256" key="8">
    <source>
        <dbReference type="RuleBase" id="RU363032"/>
    </source>
</evidence>